<evidence type="ECO:0000313" key="1">
    <source>
        <dbReference type="EMBL" id="PAV86821.1"/>
    </source>
</evidence>
<reference evidence="1 2" key="1">
    <citation type="journal article" date="2017" name="Curr. Biol.">
        <title>Genome architecture and evolution of a unichromosomal asexual nematode.</title>
        <authorList>
            <person name="Fradin H."/>
            <person name="Zegar C."/>
            <person name="Gutwein M."/>
            <person name="Lucas J."/>
            <person name="Kovtun M."/>
            <person name="Corcoran D."/>
            <person name="Baugh L.R."/>
            <person name="Kiontke K."/>
            <person name="Gunsalus K."/>
            <person name="Fitch D.H."/>
            <person name="Piano F."/>
        </authorList>
    </citation>
    <scope>NUCLEOTIDE SEQUENCE [LARGE SCALE GENOMIC DNA]</scope>
    <source>
        <strain evidence="1">PF1309</strain>
    </source>
</reference>
<name>A0A2A2LKQ3_9BILA</name>
<gene>
    <name evidence="1" type="ORF">WR25_04597</name>
</gene>
<organism evidence="1 2">
    <name type="scientific">Diploscapter pachys</name>
    <dbReference type="NCBI Taxonomy" id="2018661"/>
    <lineage>
        <taxon>Eukaryota</taxon>
        <taxon>Metazoa</taxon>
        <taxon>Ecdysozoa</taxon>
        <taxon>Nematoda</taxon>
        <taxon>Chromadorea</taxon>
        <taxon>Rhabditida</taxon>
        <taxon>Rhabditina</taxon>
        <taxon>Rhabditomorpha</taxon>
        <taxon>Rhabditoidea</taxon>
        <taxon>Rhabditidae</taxon>
        <taxon>Diploscapter</taxon>
    </lineage>
</organism>
<accession>A0A2A2LKQ3</accession>
<sequence>MSSPPGDVRVCAAGVHAECPAELRALILTDQTWLGALLNTWLVAPPPTVTGAWPRGSSACNSRLFNRFTFTNTDLNFEADVCTAPCALRGNDPIDADVRSVGCLDLQMRRWMGWSCN</sequence>
<protein>
    <submittedName>
        <fullName evidence="1">Uncharacterized protein</fullName>
    </submittedName>
</protein>
<evidence type="ECO:0000313" key="2">
    <source>
        <dbReference type="Proteomes" id="UP000218231"/>
    </source>
</evidence>
<dbReference type="EMBL" id="LIAE01006629">
    <property type="protein sequence ID" value="PAV86821.1"/>
    <property type="molecule type" value="Genomic_DNA"/>
</dbReference>
<proteinExistence type="predicted"/>
<dbReference type="Proteomes" id="UP000218231">
    <property type="component" value="Unassembled WGS sequence"/>
</dbReference>
<keyword evidence="2" id="KW-1185">Reference proteome</keyword>
<dbReference type="AlphaFoldDB" id="A0A2A2LKQ3"/>
<comment type="caution">
    <text evidence="1">The sequence shown here is derived from an EMBL/GenBank/DDBJ whole genome shotgun (WGS) entry which is preliminary data.</text>
</comment>